<dbReference type="AlphaFoldDB" id="A0A9P4HQ28"/>
<keyword evidence="8" id="KW-1015">Disulfide bond</keyword>
<comment type="similarity">
    <text evidence="1 10">Belongs to the tannase family.</text>
</comment>
<keyword evidence="7" id="KW-0106">Calcium</keyword>
<dbReference type="Proteomes" id="UP000799776">
    <property type="component" value="Unassembled WGS sequence"/>
</dbReference>
<protein>
    <recommendedName>
        <fullName evidence="10">Carboxylic ester hydrolase</fullName>
        <ecNumber evidence="10">3.1.1.-</ecNumber>
    </recommendedName>
</protein>
<dbReference type="InterPro" id="IPR029058">
    <property type="entry name" value="AB_hydrolase_fold"/>
</dbReference>
<name>A0A9P4HQ28_9PEZI</name>
<keyword evidence="5 10" id="KW-0732">Signal</keyword>
<evidence type="ECO:0000256" key="10">
    <source>
        <dbReference type="RuleBase" id="RU361238"/>
    </source>
</evidence>
<keyword evidence="6 10" id="KW-0378">Hydrolase</keyword>
<proteinExistence type="inferred from homology"/>
<evidence type="ECO:0000256" key="5">
    <source>
        <dbReference type="ARBA" id="ARBA00022729"/>
    </source>
</evidence>
<organism evidence="11 12">
    <name type="scientific">Saccharata proteae CBS 121410</name>
    <dbReference type="NCBI Taxonomy" id="1314787"/>
    <lineage>
        <taxon>Eukaryota</taxon>
        <taxon>Fungi</taxon>
        <taxon>Dikarya</taxon>
        <taxon>Ascomycota</taxon>
        <taxon>Pezizomycotina</taxon>
        <taxon>Dothideomycetes</taxon>
        <taxon>Dothideomycetes incertae sedis</taxon>
        <taxon>Botryosphaeriales</taxon>
        <taxon>Saccharataceae</taxon>
        <taxon>Saccharata</taxon>
    </lineage>
</organism>
<evidence type="ECO:0000256" key="1">
    <source>
        <dbReference type="ARBA" id="ARBA00006249"/>
    </source>
</evidence>
<keyword evidence="4" id="KW-0479">Metal-binding</keyword>
<sequence>MHLHNPLPQCSSLPISLSLFILFLLFPFSALSTPLSTRASTTTTECSSSQFSNNTFLTENAVTITSAIYYAAGTLTISSTTNSVGFCRVYAKKMYGDAGNLNETLDFEVWLPGDAILNLPTGNSGMAGTLDTYNMLPLLNQQYAVSASTSGHLASANNNGVGAPGVYLPYLHDRSQTLAWIHDSIALFTPAAKKIVALGYGREAGWSYYYGCSTGGAQGFAVAQLWEGQEEEGEGILFDGVYAGSPGFWYSHLALSFLWDAQKTEGDAYLDQDALELITSSVLDVCDGLDGVYDRLLENPLLCDFDIDVLACGVIETGNSTCLTAAQIAAAKAIYAGPKDNRTGAEVYPGFAVGSEVEWASGQEGTLADEFSIPILQNLVYDDLDYDASTFNWGSDIDTVDERAGVLIDETSTDLWNFKKTGAKMLVHQGWADPYNAADLPIQYLNRLNETFGTETEDFFNLFMVPGGGHCGAAPHYPSVPATYGFLDALVLWVEQGQRPQEILSTNAPDGSNRTRKLCPWPKTASYVGGDVDVWTSYECE</sequence>
<dbReference type="GO" id="GO:0030600">
    <property type="term" value="F:feruloyl esterase activity"/>
    <property type="evidence" value="ECO:0007669"/>
    <property type="project" value="UniProtKB-EC"/>
</dbReference>
<evidence type="ECO:0000313" key="11">
    <source>
        <dbReference type="EMBL" id="KAF2083899.1"/>
    </source>
</evidence>
<dbReference type="OrthoDB" id="3039123at2759"/>
<dbReference type="Pfam" id="PF07519">
    <property type="entry name" value="Tannase"/>
    <property type="match status" value="1"/>
</dbReference>
<keyword evidence="12" id="KW-1185">Reference proteome</keyword>
<accession>A0A9P4HQ28</accession>
<feature type="chain" id="PRO_5040543816" description="Carboxylic ester hydrolase" evidence="10">
    <location>
        <begin position="33"/>
        <end position="541"/>
    </location>
</feature>
<dbReference type="InterPro" id="IPR011118">
    <property type="entry name" value="Tannase/feruloyl_esterase"/>
</dbReference>
<dbReference type="PANTHER" id="PTHR33938:SF15">
    <property type="entry name" value="FERULOYL ESTERASE B-RELATED"/>
    <property type="match status" value="1"/>
</dbReference>
<reference evidence="11" key="1">
    <citation type="journal article" date="2020" name="Stud. Mycol.">
        <title>101 Dothideomycetes genomes: a test case for predicting lifestyles and emergence of pathogens.</title>
        <authorList>
            <person name="Haridas S."/>
            <person name="Albert R."/>
            <person name="Binder M."/>
            <person name="Bloem J."/>
            <person name="Labutti K."/>
            <person name="Salamov A."/>
            <person name="Andreopoulos B."/>
            <person name="Baker S."/>
            <person name="Barry K."/>
            <person name="Bills G."/>
            <person name="Bluhm B."/>
            <person name="Cannon C."/>
            <person name="Castanera R."/>
            <person name="Culley D."/>
            <person name="Daum C."/>
            <person name="Ezra D."/>
            <person name="Gonzalez J."/>
            <person name="Henrissat B."/>
            <person name="Kuo A."/>
            <person name="Liang C."/>
            <person name="Lipzen A."/>
            <person name="Lutzoni F."/>
            <person name="Magnuson J."/>
            <person name="Mondo S."/>
            <person name="Nolan M."/>
            <person name="Ohm R."/>
            <person name="Pangilinan J."/>
            <person name="Park H.-J."/>
            <person name="Ramirez L."/>
            <person name="Alfaro M."/>
            <person name="Sun H."/>
            <person name="Tritt A."/>
            <person name="Yoshinaga Y."/>
            <person name="Zwiers L.-H."/>
            <person name="Turgeon B."/>
            <person name="Goodwin S."/>
            <person name="Spatafora J."/>
            <person name="Crous P."/>
            <person name="Grigoriev I."/>
        </authorList>
    </citation>
    <scope>NUCLEOTIDE SEQUENCE</scope>
    <source>
        <strain evidence="11">CBS 121410</strain>
    </source>
</reference>
<gene>
    <name evidence="11" type="ORF">K490DRAFT_50473</name>
</gene>
<comment type="catalytic activity">
    <reaction evidence="9">
        <text>feruloyl-polysaccharide + H2O = ferulate + polysaccharide.</text>
        <dbReference type="EC" id="3.1.1.73"/>
    </reaction>
</comment>
<evidence type="ECO:0000256" key="6">
    <source>
        <dbReference type="ARBA" id="ARBA00022801"/>
    </source>
</evidence>
<keyword evidence="3" id="KW-0119">Carbohydrate metabolism</keyword>
<dbReference type="GO" id="GO:0046872">
    <property type="term" value="F:metal ion binding"/>
    <property type="evidence" value="ECO:0007669"/>
    <property type="project" value="UniProtKB-KW"/>
</dbReference>
<evidence type="ECO:0000256" key="9">
    <source>
        <dbReference type="ARBA" id="ARBA00034075"/>
    </source>
</evidence>
<keyword evidence="3" id="KW-0624">Polysaccharide degradation</keyword>
<evidence type="ECO:0000256" key="2">
    <source>
        <dbReference type="ARBA" id="ARBA00022487"/>
    </source>
</evidence>
<dbReference type="EC" id="3.1.1.-" evidence="10"/>
<evidence type="ECO:0000313" key="12">
    <source>
        <dbReference type="Proteomes" id="UP000799776"/>
    </source>
</evidence>
<keyword evidence="2" id="KW-0719">Serine esterase</keyword>
<feature type="signal peptide" evidence="10">
    <location>
        <begin position="1"/>
        <end position="32"/>
    </location>
</feature>
<dbReference type="PANTHER" id="PTHR33938">
    <property type="entry name" value="FERULOYL ESTERASE B-RELATED"/>
    <property type="match status" value="1"/>
</dbReference>
<evidence type="ECO:0000256" key="3">
    <source>
        <dbReference type="ARBA" id="ARBA00022651"/>
    </source>
</evidence>
<evidence type="ECO:0000256" key="8">
    <source>
        <dbReference type="ARBA" id="ARBA00023157"/>
    </source>
</evidence>
<evidence type="ECO:0000256" key="4">
    <source>
        <dbReference type="ARBA" id="ARBA00022723"/>
    </source>
</evidence>
<comment type="caution">
    <text evidence="11">The sequence shown here is derived from an EMBL/GenBank/DDBJ whole genome shotgun (WGS) entry which is preliminary data.</text>
</comment>
<keyword evidence="3" id="KW-0858">Xylan degradation</keyword>
<evidence type="ECO:0000256" key="7">
    <source>
        <dbReference type="ARBA" id="ARBA00022837"/>
    </source>
</evidence>
<dbReference type="SUPFAM" id="SSF53474">
    <property type="entry name" value="alpha/beta-Hydrolases"/>
    <property type="match status" value="1"/>
</dbReference>
<dbReference type="GO" id="GO:0045493">
    <property type="term" value="P:xylan catabolic process"/>
    <property type="evidence" value="ECO:0007669"/>
    <property type="project" value="UniProtKB-KW"/>
</dbReference>
<dbReference type="EMBL" id="ML978752">
    <property type="protein sequence ID" value="KAF2083899.1"/>
    <property type="molecule type" value="Genomic_DNA"/>
</dbReference>